<evidence type="ECO:0000313" key="4">
    <source>
        <dbReference type="Proteomes" id="UP000738126"/>
    </source>
</evidence>
<dbReference type="EMBL" id="NRSH01000002">
    <property type="protein sequence ID" value="MBK1725489.1"/>
    <property type="molecule type" value="Genomic_DNA"/>
</dbReference>
<dbReference type="InterPro" id="IPR020904">
    <property type="entry name" value="Sc_DH/Rdtase_CS"/>
</dbReference>
<dbReference type="Gene3D" id="3.40.50.720">
    <property type="entry name" value="NAD(P)-binding Rossmann-like Domain"/>
    <property type="match status" value="1"/>
</dbReference>
<reference evidence="3 4" key="1">
    <citation type="journal article" date="2020" name="Microorganisms">
        <title>Osmotic Adaptation and Compatible Solute Biosynthesis of Phototrophic Bacteria as Revealed from Genome Analyses.</title>
        <authorList>
            <person name="Imhoff J.F."/>
            <person name="Rahn T."/>
            <person name="Kunzel S."/>
            <person name="Keller A."/>
            <person name="Neulinger S.C."/>
        </authorList>
    </citation>
    <scope>NUCLEOTIDE SEQUENCE [LARGE SCALE GENOMIC DNA]</scope>
    <source>
        <strain evidence="3 4">DSM 15116</strain>
    </source>
</reference>
<comment type="caution">
    <text evidence="3">The sequence shown here is derived from an EMBL/GenBank/DDBJ whole genome shotgun (WGS) entry which is preliminary data.</text>
</comment>
<name>A0ABS1E3S0_9GAMM</name>
<dbReference type="SUPFAM" id="SSF51735">
    <property type="entry name" value="NAD(P)-binding Rossmann-fold domains"/>
    <property type="match status" value="1"/>
</dbReference>
<dbReference type="Pfam" id="PF13561">
    <property type="entry name" value="adh_short_C2"/>
    <property type="match status" value="1"/>
</dbReference>
<gene>
    <name evidence="3" type="ORF">CKO13_00290</name>
</gene>
<protein>
    <submittedName>
        <fullName evidence="3">Oxidoreductase</fullName>
    </submittedName>
</protein>
<dbReference type="PRINTS" id="PR00080">
    <property type="entry name" value="SDRFAMILY"/>
</dbReference>
<dbReference type="PANTHER" id="PTHR24321:SF8">
    <property type="entry name" value="ESTRADIOL 17-BETA-DEHYDROGENASE 8-RELATED"/>
    <property type="match status" value="1"/>
</dbReference>
<dbReference type="PROSITE" id="PS00061">
    <property type="entry name" value="ADH_SHORT"/>
    <property type="match status" value="1"/>
</dbReference>
<dbReference type="InterPro" id="IPR036291">
    <property type="entry name" value="NAD(P)-bd_dom_sf"/>
</dbReference>
<organism evidence="3 4">
    <name type="scientific">Halorhodospira neutriphila</name>
    <dbReference type="NCBI Taxonomy" id="168379"/>
    <lineage>
        <taxon>Bacteria</taxon>
        <taxon>Pseudomonadati</taxon>
        <taxon>Pseudomonadota</taxon>
        <taxon>Gammaproteobacteria</taxon>
        <taxon>Chromatiales</taxon>
        <taxon>Ectothiorhodospiraceae</taxon>
        <taxon>Halorhodospira</taxon>
    </lineage>
</organism>
<dbReference type="PANTHER" id="PTHR24321">
    <property type="entry name" value="DEHYDROGENASES, SHORT CHAIN"/>
    <property type="match status" value="1"/>
</dbReference>
<keyword evidence="4" id="KW-1185">Reference proteome</keyword>
<dbReference type="InterPro" id="IPR002347">
    <property type="entry name" value="SDR_fam"/>
</dbReference>
<evidence type="ECO:0000256" key="1">
    <source>
        <dbReference type="ARBA" id="ARBA00006484"/>
    </source>
</evidence>
<evidence type="ECO:0000256" key="2">
    <source>
        <dbReference type="ARBA" id="ARBA00023002"/>
    </source>
</evidence>
<evidence type="ECO:0000313" key="3">
    <source>
        <dbReference type="EMBL" id="MBK1725489.1"/>
    </source>
</evidence>
<sequence>MPDTPVALITGAARGIGLGIAERLAADGWQVIAADLAGAGAAAEALGPGAAGLELDVRDEAQARAALAGIERERGRLDALVNNAGVSDPASGPLEALELADWHRWLETNLTGAFLLCKHALPLLRRQGGAVVNIGSTRALQSEPHTEAYAASKGGLEAFTHALAVSAGPEVRVNCIHPGWIDSRGAAERRAEPLSAADHAQHPAGRVGTPADVAALAAFLLGPEAGFITGQAWAVDGGMTRRMLYTD</sequence>
<proteinExistence type="inferred from homology"/>
<comment type="similarity">
    <text evidence="1">Belongs to the short-chain dehydrogenases/reductases (SDR) family.</text>
</comment>
<keyword evidence="2" id="KW-0560">Oxidoreductase</keyword>
<dbReference type="Proteomes" id="UP000738126">
    <property type="component" value="Unassembled WGS sequence"/>
</dbReference>
<accession>A0ABS1E3S0</accession>
<dbReference type="PRINTS" id="PR00081">
    <property type="entry name" value="GDHRDH"/>
</dbReference>
<dbReference type="RefSeq" id="WP_200255700.1">
    <property type="nucleotide sequence ID" value="NZ_NRSH01000002.1"/>
</dbReference>